<name>A0A9C7GE11_9BACI</name>
<dbReference type="AlphaFoldDB" id="A0A9C7GE11"/>
<evidence type="ECO:0000313" key="2">
    <source>
        <dbReference type="EMBL" id="CAG9610699.1"/>
    </source>
</evidence>
<protein>
    <submittedName>
        <fullName evidence="2">Uncharacterized protein</fullName>
    </submittedName>
</protein>
<evidence type="ECO:0000313" key="3">
    <source>
        <dbReference type="Proteomes" id="UP000789845"/>
    </source>
</evidence>
<keyword evidence="3" id="KW-1185">Reference proteome</keyword>
<dbReference type="Proteomes" id="UP000789845">
    <property type="component" value="Unassembled WGS sequence"/>
</dbReference>
<reference evidence="2" key="1">
    <citation type="submission" date="2021-10" db="EMBL/GenBank/DDBJ databases">
        <authorList>
            <person name="Criscuolo A."/>
        </authorList>
    </citation>
    <scope>NUCLEOTIDE SEQUENCE</scope>
    <source>
        <strain evidence="2">CIP111885</strain>
    </source>
</reference>
<comment type="caution">
    <text evidence="2">The sequence shown here is derived from an EMBL/GenBank/DDBJ whole genome shotgun (WGS) entry which is preliminary data.</text>
</comment>
<feature type="region of interest" description="Disordered" evidence="1">
    <location>
        <begin position="565"/>
        <end position="595"/>
    </location>
</feature>
<accession>A0A9C7GE11</accession>
<organism evidence="2 3">
    <name type="scientific">Pseudoneobacillus rhizosphaerae</name>
    <dbReference type="NCBI Taxonomy" id="2880968"/>
    <lineage>
        <taxon>Bacteria</taxon>
        <taxon>Bacillati</taxon>
        <taxon>Bacillota</taxon>
        <taxon>Bacilli</taxon>
        <taxon>Bacillales</taxon>
        <taxon>Bacillaceae</taxon>
        <taxon>Pseudoneobacillus</taxon>
    </lineage>
</organism>
<dbReference type="RefSeq" id="WP_230499061.1">
    <property type="nucleotide sequence ID" value="NZ_CAKJTG010000047.1"/>
</dbReference>
<proteinExistence type="predicted"/>
<evidence type="ECO:0000256" key="1">
    <source>
        <dbReference type="SAM" id="MobiDB-lite"/>
    </source>
</evidence>
<sequence length="595" mass="69085">MSDEKKVRELEAIIDEDFESLDFWSINPDDAIILACSVFEEFALQNAELKAKATSIAKKILLDNQLLDLMEGLEWLIKKCYLKCKIDGFTLKSKVQLIEFTKEALDKSLLHSKAEKIFMPYGQKLYTACIINEKDNEEKIEFNFPSERFAIYEGINSVLLNEHNSFKLKKYEKTDKTISKLYDNIPEMVYQTRSMARVEFDFDFPDEYKVGPYTIKDIKNVWRRVIRDAWWADRNNKIEKLMNTDNYPNLSEIKIENWSLDDVSEEVGTKLITDLTYTGQNKGQQKFSSPITEPIFQLSDGRKIISPKFILYHQPGRNILSTLNRIYGDEANNDSDLKEIIFINELGYITKKYSNLIVCNSVPVEGTNIDYGIYDRETNALVLFEMKWFVEPATSVEIKSKDKEIKKGLHIQLPKYKKSVESNLKEFTLKAFNEVLEVKNTYYFVLTRVTIGSGLIEPTIFNVVNHRMLKKALYDAMGNINDASEKLNSGFYYPKLDVDFSFGKDESKMGRVTVIADSFKPQDTSYSLSVPDDEKVILHGIEMDPDKVPINQFKQVGPSEYELITQPVSKRKRIGRRERREQERALRKSLKKKQK</sequence>
<dbReference type="EMBL" id="CAKJTG010000047">
    <property type="protein sequence ID" value="CAG9610699.1"/>
    <property type="molecule type" value="Genomic_DNA"/>
</dbReference>
<gene>
    <name evidence="2" type="ORF">NEOCIP111885_04475</name>
</gene>